<feature type="transmembrane region" description="Helical" evidence="4">
    <location>
        <begin position="234"/>
        <end position="258"/>
    </location>
</feature>
<organism evidence="7 8">
    <name type="scientific">Saccharopolyspora thermophila</name>
    <dbReference type="NCBI Taxonomy" id="89367"/>
    <lineage>
        <taxon>Bacteria</taxon>
        <taxon>Bacillati</taxon>
        <taxon>Actinomycetota</taxon>
        <taxon>Actinomycetes</taxon>
        <taxon>Pseudonocardiales</taxon>
        <taxon>Pseudonocardiaceae</taxon>
        <taxon>Saccharopolyspora</taxon>
    </lineage>
</organism>
<comment type="caution">
    <text evidence="7">The sequence shown here is derived from an EMBL/GenBank/DDBJ whole genome shotgun (WGS) entry which is preliminary data.</text>
</comment>
<feature type="domain" description="Signal transduction histidine kinase subgroup 3 dimerisation and phosphoacceptor" evidence="6">
    <location>
        <begin position="521"/>
        <end position="571"/>
    </location>
</feature>
<protein>
    <submittedName>
        <fullName evidence="7">Uncharacterized protein</fullName>
    </submittedName>
</protein>
<dbReference type="Proteomes" id="UP001500220">
    <property type="component" value="Unassembled WGS sequence"/>
</dbReference>
<dbReference type="InterPro" id="IPR003594">
    <property type="entry name" value="HATPase_dom"/>
</dbReference>
<keyword evidence="8" id="KW-1185">Reference proteome</keyword>
<feature type="transmembrane region" description="Helical" evidence="4">
    <location>
        <begin position="283"/>
        <end position="302"/>
    </location>
</feature>
<dbReference type="Gene3D" id="1.20.5.1930">
    <property type="match status" value="1"/>
</dbReference>
<evidence type="ECO:0000256" key="3">
    <source>
        <dbReference type="ARBA" id="ARBA00023012"/>
    </source>
</evidence>
<feature type="transmembrane region" description="Helical" evidence="4">
    <location>
        <begin position="314"/>
        <end position="339"/>
    </location>
</feature>
<evidence type="ECO:0000313" key="7">
    <source>
        <dbReference type="EMBL" id="GAA0527797.1"/>
    </source>
</evidence>
<dbReference type="InterPro" id="IPR011712">
    <property type="entry name" value="Sig_transdc_His_kin_sub3_dim/P"/>
</dbReference>
<keyword evidence="3" id="KW-0902">Two-component regulatory system</keyword>
<dbReference type="Gene3D" id="3.30.565.10">
    <property type="entry name" value="Histidine kinase-like ATPase, C-terminal domain"/>
    <property type="match status" value="1"/>
</dbReference>
<evidence type="ECO:0000256" key="1">
    <source>
        <dbReference type="ARBA" id="ARBA00022679"/>
    </source>
</evidence>
<evidence type="ECO:0000259" key="6">
    <source>
        <dbReference type="Pfam" id="PF07730"/>
    </source>
</evidence>
<keyword evidence="1" id="KW-0808">Transferase</keyword>
<feature type="transmembrane region" description="Helical" evidence="4">
    <location>
        <begin position="169"/>
        <end position="189"/>
    </location>
</feature>
<feature type="transmembrane region" description="Helical" evidence="4">
    <location>
        <begin position="99"/>
        <end position="118"/>
    </location>
</feature>
<dbReference type="SUPFAM" id="SSF55874">
    <property type="entry name" value="ATPase domain of HSP90 chaperone/DNA topoisomerase II/histidine kinase"/>
    <property type="match status" value="1"/>
</dbReference>
<dbReference type="InterPro" id="IPR050482">
    <property type="entry name" value="Sensor_HK_TwoCompSys"/>
</dbReference>
<dbReference type="Pfam" id="PF02518">
    <property type="entry name" value="HATPase_c"/>
    <property type="match status" value="1"/>
</dbReference>
<feature type="transmembrane region" description="Helical" evidence="4">
    <location>
        <begin position="195"/>
        <end position="214"/>
    </location>
</feature>
<keyword evidence="2" id="KW-0418">Kinase</keyword>
<feature type="transmembrane region" description="Helical" evidence="4">
    <location>
        <begin position="74"/>
        <end position="92"/>
    </location>
</feature>
<keyword evidence="4" id="KW-1133">Transmembrane helix</keyword>
<evidence type="ECO:0000313" key="8">
    <source>
        <dbReference type="Proteomes" id="UP001500220"/>
    </source>
</evidence>
<feature type="transmembrane region" description="Helical" evidence="4">
    <location>
        <begin position="345"/>
        <end position="363"/>
    </location>
</feature>
<dbReference type="PANTHER" id="PTHR24421">
    <property type="entry name" value="NITRATE/NITRITE SENSOR PROTEIN NARX-RELATED"/>
    <property type="match status" value="1"/>
</dbReference>
<evidence type="ECO:0000259" key="5">
    <source>
        <dbReference type="Pfam" id="PF02518"/>
    </source>
</evidence>
<dbReference type="InterPro" id="IPR036890">
    <property type="entry name" value="HATPase_C_sf"/>
</dbReference>
<evidence type="ECO:0000256" key="4">
    <source>
        <dbReference type="SAM" id="Phobius"/>
    </source>
</evidence>
<accession>A0ABN1CXS1</accession>
<reference evidence="7 8" key="1">
    <citation type="journal article" date="2019" name="Int. J. Syst. Evol. Microbiol.">
        <title>The Global Catalogue of Microorganisms (GCM) 10K type strain sequencing project: providing services to taxonomists for standard genome sequencing and annotation.</title>
        <authorList>
            <consortium name="The Broad Institute Genomics Platform"/>
            <consortium name="The Broad Institute Genome Sequencing Center for Infectious Disease"/>
            <person name="Wu L."/>
            <person name="Ma J."/>
        </authorList>
    </citation>
    <scope>NUCLEOTIDE SEQUENCE [LARGE SCALE GENOMIC DNA]</scope>
    <source>
        <strain evidence="7 8">JCM 10664</strain>
    </source>
</reference>
<proteinExistence type="predicted"/>
<feature type="transmembrane region" description="Helical" evidence="4">
    <location>
        <begin position="138"/>
        <end position="157"/>
    </location>
</feature>
<keyword evidence="4" id="KW-0472">Membrane</keyword>
<feature type="transmembrane region" description="Helical" evidence="4">
    <location>
        <begin position="18"/>
        <end position="39"/>
    </location>
</feature>
<dbReference type="Pfam" id="PF07730">
    <property type="entry name" value="HisKA_3"/>
    <property type="match status" value="1"/>
</dbReference>
<dbReference type="RefSeq" id="WP_346073465.1">
    <property type="nucleotide sequence ID" value="NZ_BAAAHC010000012.1"/>
</dbReference>
<keyword evidence="4" id="KW-0812">Transmembrane</keyword>
<name>A0ABN1CXS1_9PSEU</name>
<sequence length="715" mass="75469">MGDAERAQRTGEAVLDGILAGFAVLVAGWLGMGALAALAHYSTGFHDLLAASDSPWASGLLVGAERSEPAGQAVLDYALSLLNLVVAGALWWSGPRGAVTRLLAIGLVTTAGAVNLQAHASVKVVESALGVNTNWWHVMLLHGVGGVAYVLALVLFPTGRLDRIGPTSWLARSAVGVSVVGVLALLALSTAEYPHTISFVIFFGVLVPVVGVIVQRHHARTAPTPQMRRESRLLGAALAVALIVLALLGVVTAVLWSLGTPGLLLFDPTAHQPGRPFDEPLAVVFWPARLIFAVIPCALVVVTRRTRPWVTEHLFSRASAHAVVIAVTGSAALVVLAVVQQVAGQALAIAAAAVAAGALFLPVRDHTERLVDRLFFGRRPPPSVVLEQVADVSGGREHPDLAGLAEVVARGLGASYCELRLHGVEEGFRWPPDLAELPEQVVLPVHHGGAEVGAVVVDRTSAIDVPGQRDRLLADLVDILGPVLHNSRLGLELEEQLRTALLRAEEIAASRRQATADMDAERRALERNLHDGAQHHLVALRMSVGLVEHAIRQGRPDSARERLDHLLAQLDGTRRVLADTAAGVFPVTLADHGLAAALAREFDVAESTVVLDLDDVVTSRRYPLEVETAVYFTCLEAANNAFKHAPGATVTVRIHDDYRGLSFSVADDGPGFDTGGDDSGHGLHNLADRASAVGGRLAVRSAPQQGTVVAGFIPL</sequence>
<feature type="domain" description="Histidine kinase/HSP90-like ATPase" evidence="5">
    <location>
        <begin position="628"/>
        <end position="714"/>
    </location>
</feature>
<dbReference type="EMBL" id="BAAAHC010000012">
    <property type="protein sequence ID" value="GAA0527797.1"/>
    <property type="molecule type" value="Genomic_DNA"/>
</dbReference>
<evidence type="ECO:0000256" key="2">
    <source>
        <dbReference type="ARBA" id="ARBA00022777"/>
    </source>
</evidence>
<gene>
    <name evidence="7" type="ORF">GCM10009545_32660</name>
</gene>
<dbReference type="CDD" id="cd16917">
    <property type="entry name" value="HATPase_UhpB-NarQ-NarX-like"/>
    <property type="match status" value="1"/>
</dbReference>